<sequence>MNSRYQKENLDRFIPNRSAMDFGYALSMLTEPHRKKVNSSAPITASSEAYRRALADVANLPTRILAFRNKPLNPRNVDVPLSPPRCKPPKPKRHIPKHCEGRFKVPAMRDDFSLNLLDWSKKNVVTLAMDTRVLIWNPSMKTNTSAEIVDDHEEGFFTSVCWSPDGRFITIGLDNSTVQIWDAFSPKPRNKENLDRFIPNRSAMDFGYALSMLTEPHRKMVNSSAPITASSEAYRRALADAANLPTRILAFRNKPPNPTNVDVPLSPPLCKPPKPKRQIPKHCEGRFNVPAMRDDFSLYLLDWSKKNVVTLAMDTRVLIWNPSMKTNTSAEIVDDHEEGFFTSVCWSPDGRFITIGLDNSTVQIWDAFSPKPRKVRVLRDGHSRIVGSLAWNGPILTTGGTNGRTYTQPFGNLFGCVLVV</sequence>
<accession>A0ACB0LNA7</accession>
<reference evidence="1" key="1">
    <citation type="submission" date="2023-10" db="EMBL/GenBank/DDBJ databases">
        <authorList>
            <person name="Rodriguez Cubillos JULIANA M."/>
            <person name="De Vega J."/>
        </authorList>
    </citation>
    <scope>NUCLEOTIDE SEQUENCE</scope>
</reference>
<organism evidence="1 2">
    <name type="scientific">Trifolium pratense</name>
    <name type="common">Red clover</name>
    <dbReference type="NCBI Taxonomy" id="57577"/>
    <lineage>
        <taxon>Eukaryota</taxon>
        <taxon>Viridiplantae</taxon>
        <taxon>Streptophyta</taxon>
        <taxon>Embryophyta</taxon>
        <taxon>Tracheophyta</taxon>
        <taxon>Spermatophyta</taxon>
        <taxon>Magnoliopsida</taxon>
        <taxon>eudicotyledons</taxon>
        <taxon>Gunneridae</taxon>
        <taxon>Pentapetalae</taxon>
        <taxon>rosids</taxon>
        <taxon>fabids</taxon>
        <taxon>Fabales</taxon>
        <taxon>Fabaceae</taxon>
        <taxon>Papilionoideae</taxon>
        <taxon>50 kb inversion clade</taxon>
        <taxon>NPAAA clade</taxon>
        <taxon>Hologalegina</taxon>
        <taxon>IRL clade</taxon>
        <taxon>Trifolieae</taxon>
        <taxon>Trifolium</taxon>
    </lineage>
</organism>
<comment type="caution">
    <text evidence="1">The sequence shown here is derived from an EMBL/GenBank/DDBJ whole genome shotgun (WGS) entry which is preliminary data.</text>
</comment>
<gene>
    <name evidence="1" type="ORF">MILVUS5_LOCUS34971</name>
</gene>
<keyword evidence="2" id="KW-1185">Reference proteome</keyword>
<protein>
    <submittedName>
        <fullName evidence="1">Uncharacterized protein</fullName>
    </submittedName>
</protein>
<evidence type="ECO:0000313" key="2">
    <source>
        <dbReference type="Proteomes" id="UP001177021"/>
    </source>
</evidence>
<proteinExistence type="predicted"/>
<dbReference type="EMBL" id="CASHSV030000615">
    <property type="protein sequence ID" value="CAJ2671040.1"/>
    <property type="molecule type" value="Genomic_DNA"/>
</dbReference>
<dbReference type="Proteomes" id="UP001177021">
    <property type="component" value="Unassembled WGS sequence"/>
</dbReference>
<name>A0ACB0LNA7_TRIPR</name>
<evidence type="ECO:0000313" key="1">
    <source>
        <dbReference type="EMBL" id="CAJ2671040.1"/>
    </source>
</evidence>